<keyword evidence="3" id="KW-1185">Reference proteome</keyword>
<sequence>MSYLQQVAFLVTLIQWLPLLKSSRTLRKPTLNGTSSTNPFPLLKTLLLRLYHSPPLKNPFWYEESLHSNHVEEGSNLDLISSQYEDAEEEDDDSQHNDNNLSAYLSLSWQSNNFLAIIDLPPGKEHLTAARDFLLRCPLKTAFTDQLSTQ</sequence>
<feature type="chain" id="PRO_5041247389" evidence="1">
    <location>
        <begin position="23"/>
        <end position="150"/>
    </location>
</feature>
<feature type="signal peptide" evidence="1">
    <location>
        <begin position="1"/>
        <end position="22"/>
    </location>
</feature>
<dbReference type="AlphaFoldDB" id="A0AA38W829"/>
<proteinExistence type="predicted"/>
<gene>
    <name evidence="2" type="ORF">OSB04_028791</name>
</gene>
<comment type="caution">
    <text evidence="2">The sequence shown here is derived from an EMBL/GenBank/DDBJ whole genome shotgun (WGS) entry which is preliminary data.</text>
</comment>
<accession>A0AA38W829</accession>
<organism evidence="2 3">
    <name type="scientific">Centaurea solstitialis</name>
    <name type="common">yellow star-thistle</name>
    <dbReference type="NCBI Taxonomy" id="347529"/>
    <lineage>
        <taxon>Eukaryota</taxon>
        <taxon>Viridiplantae</taxon>
        <taxon>Streptophyta</taxon>
        <taxon>Embryophyta</taxon>
        <taxon>Tracheophyta</taxon>
        <taxon>Spermatophyta</taxon>
        <taxon>Magnoliopsida</taxon>
        <taxon>eudicotyledons</taxon>
        <taxon>Gunneridae</taxon>
        <taxon>Pentapetalae</taxon>
        <taxon>asterids</taxon>
        <taxon>campanulids</taxon>
        <taxon>Asterales</taxon>
        <taxon>Asteraceae</taxon>
        <taxon>Carduoideae</taxon>
        <taxon>Cardueae</taxon>
        <taxon>Centaureinae</taxon>
        <taxon>Centaurea</taxon>
    </lineage>
</organism>
<evidence type="ECO:0000313" key="3">
    <source>
        <dbReference type="Proteomes" id="UP001172457"/>
    </source>
</evidence>
<reference evidence="2" key="1">
    <citation type="submission" date="2023-03" db="EMBL/GenBank/DDBJ databases">
        <title>Chromosome-scale reference genome and RAD-based genetic map of yellow starthistle (Centaurea solstitialis) reveal putative structural variation and QTLs associated with invader traits.</title>
        <authorList>
            <person name="Reatini B."/>
            <person name="Cang F.A."/>
            <person name="Jiang Q."/>
            <person name="Mckibben M.T.W."/>
            <person name="Barker M.S."/>
            <person name="Rieseberg L.H."/>
            <person name="Dlugosch K.M."/>
        </authorList>
    </citation>
    <scope>NUCLEOTIDE SEQUENCE</scope>
    <source>
        <strain evidence="2">CAN-66</strain>
        <tissue evidence="2">Leaf</tissue>
    </source>
</reference>
<dbReference type="Proteomes" id="UP001172457">
    <property type="component" value="Chromosome 7"/>
</dbReference>
<evidence type="ECO:0000256" key="1">
    <source>
        <dbReference type="SAM" id="SignalP"/>
    </source>
</evidence>
<evidence type="ECO:0000313" key="2">
    <source>
        <dbReference type="EMBL" id="KAJ9542285.1"/>
    </source>
</evidence>
<dbReference type="EMBL" id="JARYMX010000007">
    <property type="protein sequence ID" value="KAJ9542285.1"/>
    <property type="molecule type" value="Genomic_DNA"/>
</dbReference>
<keyword evidence="1" id="KW-0732">Signal</keyword>
<name>A0AA38W829_9ASTR</name>
<protein>
    <submittedName>
        <fullName evidence="2">Uncharacterized protein</fullName>
    </submittedName>
</protein>